<sequence>PDEIWMVTDWPSEFREGNGSNPDGGATVTPPVGVSDLLVNKILHHPQLKPYQCDMCGASYSMQKNLVSHQRKECGREASIKCPLCPMKTKRKGNLKRHMLFVHAKQLHGMQGTKRSSEGQITQKCSVIDNNSKLIDAQDWDGVELEQPVLSTGSVILKSTKASQIKDWFQCRYCGKCYSDHKRLSIHQRKDCGEGPGFECPYCSVKIRRHGNLLRHMRHFHKI</sequence>
<keyword evidence="2" id="KW-0479">Metal-binding</keyword>
<dbReference type="EMBL" id="JAJSOF020000038">
    <property type="protein sequence ID" value="KAJ4427501.1"/>
    <property type="molecule type" value="Genomic_DNA"/>
</dbReference>
<dbReference type="Proteomes" id="UP001148838">
    <property type="component" value="Unassembled WGS sequence"/>
</dbReference>
<keyword evidence="10" id="KW-1185">Reference proteome</keyword>
<dbReference type="Gene3D" id="3.30.160.60">
    <property type="entry name" value="Classic Zinc Finger"/>
    <property type="match status" value="3"/>
</dbReference>
<comment type="caution">
    <text evidence="9">The sequence shown here is derived from an EMBL/GenBank/DDBJ whole genome shotgun (WGS) entry which is preliminary data.</text>
</comment>
<keyword evidence="4 7" id="KW-0863">Zinc-finger</keyword>
<reference evidence="9 10" key="1">
    <citation type="journal article" date="2022" name="Allergy">
        <title>Genome assembly and annotation of Periplaneta americana reveal a comprehensive cockroach allergen profile.</title>
        <authorList>
            <person name="Wang L."/>
            <person name="Xiong Q."/>
            <person name="Saelim N."/>
            <person name="Wang L."/>
            <person name="Nong W."/>
            <person name="Wan A.T."/>
            <person name="Shi M."/>
            <person name="Liu X."/>
            <person name="Cao Q."/>
            <person name="Hui J.H.L."/>
            <person name="Sookrung N."/>
            <person name="Leung T.F."/>
            <person name="Tungtrongchitr A."/>
            <person name="Tsui S.K.W."/>
        </authorList>
    </citation>
    <scope>NUCLEOTIDE SEQUENCE [LARGE SCALE GENOMIC DNA]</scope>
    <source>
        <strain evidence="9">PWHHKU_190912</strain>
    </source>
</reference>
<keyword evidence="3" id="KW-0677">Repeat</keyword>
<accession>A0ABQ8S0P9</accession>
<gene>
    <name evidence="9" type="ORF">ANN_25149</name>
</gene>
<evidence type="ECO:0000256" key="6">
    <source>
        <dbReference type="ARBA" id="ARBA00023242"/>
    </source>
</evidence>
<evidence type="ECO:0000256" key="7">
    <source>
        <dbReference type="PROSITE-ProRule" id="PRU00042"/>
    </source>
</evidence>
<protein>
    <recommendedName>
        <fullName evidence="8">C2H2-type domain-containing protein</fullName>
    </recommendedName>
</protein>
<dbReference type="PANTHER" id="PTHR24394:SF29">
    <property type="entry name" value="MYONEURIN"/>
    <property type="match status" value="1"/>
</dbReference>
<comment type="subcellular location">
    <subcellularLocation>
        <location evidence="1">Nucleus</location>
    </subcellularLocation>
</comment>
<evidence type="ECO:0000256" key="2">
    <source>
        <dbReference type="ARBA" id="ARBA00022723"/>
    </source>
</evidence>
<dbReference type="InterPro" id="IPR013087">
    <property type="entry name" value="Znf_C2H2_type"/>
</dbReference>
<feature type="domain" description="C2H2-type" evidence="8">
    <location>
        <begin position="51"/>
        <end position="78"/>
    </location>
</feature>
<evidence type="ECO:0000256" key="1">
    <source>
        <dbReference type="ARBA" id="ARBA00004123"/>
    </source>
</evidence>
<evidence type="ECO:0000313" key="9">
    <source>
        <dbReference type="EMBL" id="KAJ4427501.1"/>
    </source>
</evidence>
<dbReference type="PROSITE" id="PS50157">
    <property type="entry name" value="ZINC_FINGER_C2H2_2"/>
    <property type="match status" value="3"/>
</dbReference>
<name>A0ABQ8S0P9_PERAM</name>
<proteinExistence type="predicted"/>
<evidence type="ECO:0000256" key="5">
    <source>
        <dbReference type="ARBA" id="ARBA00022833"/>
    </source>
</evidence>
<dbReference type="Pfam" id="PF13909">
    <property type="entry name" value="zf-H2C2_5"/>
    <property type="match status" value="1"/>
</dbReference>
<dbReference type="PROSITE" id="PS00028">
    <property type="entry name" value="ZINC_FINGER_C2H2_1"/>
    <property type="match status" value="1"/>
</dbReference>
<keyword evidence="6" id="KW-0539">Nucleus</keyword>
<evidence type="ECO:0000259" key="8">
    <source>
        <dbReference type="PROSITE" id="PS50157"/>
    </source>
</evidence>
<dbReference type="Pfam" id="PF00096">
    <property type="entry name" value="zf-C2H2"/>
    <property type="match status" value="3"/>
</dbReference>
<feature type="domain" description="C2H2-type" evidence="8">
    <location>
        <begin position="198"/>
        <end position="223"/>
    </location>
</feature>
<organism evidence="9 10">
    <name type="scientific">Periplaneta americana</name>
    <name type="common">American cockroach</name>
    <name type="synonym">Blatta americana</name>
    <dbReference type="NCBI Taxonomy" id="6978"/>
    <lineage>
        <taxon>Eukaryota</taxon>
        <taxon>Metazoa</taxon>
        <taxon>Ecdysozoa</taxon>
        <taxon>Arthropoda</taxon>
        <taxon>Hexapoda</taxon>
        <taxon>Insecta</taxon>
        <taxon>Pterygota</taxon>
        <taxon>Neoptera</taxon>
        <taxon>Polyneoptera</taxon>
        <taxon>Dictyoptera</taxon>
        <taxon>Blattodea</taxon>
        <taxon>Blattoidea</taxon>
        <taxon>Blattidae</taxon>
        <taxon>Blattinae</taxon>
        <taxon>Periplaneta</taxon>
    </lineage>
</organism>
<dbReference type="PANTHER" id="PTHR24394">
    <property type="entry name" value="ZINC FINGER PROTEIN"/>
    <property type="match status" value="1"/>
</dbReference>
<dbReference type="InterPro" id="IPR036236">
    <property type="entry name" value="Znf_C2H2_sf"/>
</dbReference>
<keyword evidence="5" id="KW-0862">Zinc</keyword>
<evidence type="ECO:0000256" key="4">
    <source>
        <dbReference type="ARBA" id="ARBA00022771"/>
    </source>
</evidence>
<dbReference type="SMART" id="SM00355">
    <property type="entry name" value="ZnF_C2H2"/>
    <property type="match status" value="4"/>
</dbReference>
<evidence type="ECO:0000256" key="3">
    <source>
        <dbReference type="ARBA" id="ARBA00022737"/>
    </source>
</evidence>
<dbReference type="SUPFAM" id="SSF57667">
    <property type="entry name" value="beta-beta-alpha zinc fingers"/>
    <property type="match status" value="2"/>
</dbReference>
<feature type="non-terminal residue" evidence="9">
    <location>
        <position position="1"/>
    </location>
</feature>
<feature type="domain" description="C2H2-type" evidence="8">
    <location>
        <begin position="169"/>
        <end position="196"/>
    </location>
</feature>
<evidence type="ECO:0000313" key="10">
    <source>
        <dbReference type="Proteomes" id="UP001148838"/>
    </source>
</evidence>